<accession>A0AAD5U9W4</accession>
<evidence type="ECO:0000313" key="3">
    <source>
        <dbReference type="Proteomes" id="UP001210925"/>
    </source>
</evidence>
<gene>
    <name evidence="2" type="ORF">HK103_001853</name>
</gene>
<dbReference type="PANTHER" id="PTHR31126:SF1">
    <property type="entry name" value="TYROSINE SPECIFIC PROTEIN PHOSPHATASES DOMAIN-CONTAINING PROTEIN"/>
    <property type="match status" value="1"/>
</dbReference>
<dbReference type="GO" id="GO:0004721">
    <property type="term" value="F:phosphoprotein phosphatase activity"/>
    <property type="evidence" value="ECO:0007669"/>
    <property type="project" value="InterPro"/>
</dbReference>
<dbReference type="PROSITE" id="PS00383">
    <property type="entry name" value="TYR_PHOSPHATASE_1"/>
    <property type="match status" value="1"/>
</dbReference>
<comment type="caution">
    <text evidence="2">The sequence shown here is derived from an EMBL/GenBank/DDBJ whole genome shotgun (WGS) entry which is preliminary data.</text>
</comment>
<name>A0AAD5U9W4_9FUNG</name>
<sequence length="207" mass="22614">MIYRSATLDKATSSDITKILQTHKINSIIDLRGGGESLATEDKELRGQKLYAQKLLLSHSYVGKEGLFGLNMAFLKSGGQDIKRMMDILAKPDSYPVIIHCSAGKDRTGLTIALIQLICNVPKDDIVNQYSDSARLLESEHGNIVQRLGKLGLGPEFSGSDATVMEKTISFIENEYGSASKYLESIGVGVAQQEAIKSIITVQKSKY</sequence>
<evidence type="ECO:0000259" key="1">
    <source>
        <dbReference type="PROSITE" id="PS50056"/>
    </source>
</evidence>
<dbReference type="InterPro" id="IPR000387">
    <property type="entry name" value="Tyr_Pase_dom"/>
</dbReference>
<feature type="domain" description="Tyrosine specific protein phosphatases" evidence="1">
    <location>
        <begin position="80"/>
        <end position="152"/>
    </location>
</feature>
<proteinExistence type="predicted"/>
<dbReference type="AlphaFoldDB" id="A0AAD5U9W4"/>
<protein>
    <recommendedName>
        <fullName evidence="1">Tyrosine specific protein phosphatases domain-containing protein</fullName>
    </recommendedName>
</protein>
<evidence type="ECO:0000313" key="2">
    <source>
        <dbReference type="EMBL" id="KAJ3252051.1"/>
    </source>
</evidence>
<dbReference type="InterPro" id="IPR026893">
    <property type="entry name" value="Tyr/Ser_Pase_IphP-type"/>
</dbReference>
<reference evidence="2" key="1">
    <citation type="submission" date="2020-05" db="EMBL/GenBank/DDBJ databases">
        <title>Phylogenomic resolution of chytrid fungi.</title>
        <authorList>
            <person name="Stajich J.E."/>
            <person name="Amses K."/>
            <person name="Simmons R."/>
            <person name="Seto K."/>
            <person name="Myers J."/>
            <person name="Bonds A."/>
            <person name="Quandt C.A."/>
            <person name="Barry K."/>
            <person name="Liu P."/>
            <person name="Grigoriev I."/>
            <person name="Longcore J.E."/>
            <person name="James T.Y."/>
        </authorList>
    </citation>
    <scope>NUCLEOTIDE SEQUENCE</scope>
    <source>
        <strain evidence="2">PLAUS21</strain>
    </source>
</reference>
<dbReference type="PANTHER" id="PTHR31126">
    <property type="entry name" value="TYROSINE-PROTEIN PHOSPHATASE"/>
    <property type="match status" value="1"/>
</dbReference>
<dbReference type="SUPFAM" id="SSF52799">
    <property type="entry name" value="(Phosphotyrosine protein) phosphatases II"/>
    <property type="match status" value="1"/>
</dbReference>
<dbReference type="EMBL" id="JADGKB010000156">
    <property type="protein sequence ID" value="KAJ3252051.1"/>
    <property type="molecule type" value="Genomic_DNA"/>
</dbReference>
<dbReference type="Proteomes" id="UP001210925">
    <property type="component" value="Unassembled WGS sequence"/>
</dbReference>
<keyword evidence="3" id="KW-1185">Reference proteome</keyword>
<dbReference type="Gene3D" id="3.90.190.10">
    <property type="entry name" value="Protein tyrosine phosphatase superfamily"/>
    <property type="match status" value="1"/>
</dbReference>
<dbReference type="InterPro" id="IPR016130">
    <property type="entry name" value="Tyr_Pase_AS"/>
</dbReference>
<dbReference type="Pfam" id="PF13350">
    <property type="entry name" value="Y_phosphatase3"/>
    <property type="match status" value="1"/>
</dbReference>
<dbReference type="PROSITE" id="PS50056">
    <property type="entry name" value="TYR_PHOSPHATASE_2"/>
    <property type="match status" value="1"/>
</dbReference>
<dbReference type="InterPro" id="IPR029021">
    <property type="entry name" value="Prot-tyrosine_phosphatase-like"/>
</dbReference>
<organism evidence="2 3">
    <name type="scientific">Boothiomyces macroporosus</name>
    <dbReference type="NCBI Taxonomy" id="261099"/>
    <lineage>
        <taxon>Eukaryota</taxon>
        <taxon>Fungi</taxon>
        <taxon>Fungi incertae sedis</taxon>
        <taxon>Chytridiomycota</taxon>
        <taxon>Chytridiomycota incertae sedis</taxon>
        <taxon>Chytridiomycetes</taxon>
        <taxon>Rhizophydiales</taxon>
        <taxon>Terramycetaceae</taxon>
        <taxon>Boothiomyces</taxon>
    </lineage>
</organism>